<dbReference type="RefSeq" id="WP_165101985.1">
    <property type="nucleotide sequence ID" value="NZ_CP049056.1"/>
</dbReference>
<organism evidence="4 5">
    <name type="scientific">Pikeienuella piscinae</name>
    <dbReference type="NCBI Taxonomy" id="2748098"/>
    <lineage>
        <taxon>Bacteria</taxon>
        <taxon>Pseudomonadati</taxon>
        <taxon>Pseudomonadota</taxon>
        <taxon>Alphaproteobacteria</taxon>
        <taxon>Rhodobacterales</taxon>
        <taxon>Paracoccaceae</taxon>
        <taxon>Pikeienuella</taxon>
    </lineage>
</organism>
<dbReference type="Pfam" id="PF00501">
    <property type="entry name" value="AMP-binding"/>
    <property type="match status" value="1"/>
</dbReference>
<evidence type="ECO:0000313" key="4">
    <source>
        <dbReference type="EMBL" id="QIE57308.1"/>
    </source>
</evidence>
<dbReference type="NCBIfam" id="NF006624">
    <property type="entry name" value="PRK09192.1"/>
    <property type="match status" value="1"/>
</dbReference>
<dbReference type="KEGG" id="hdh:G5B40_18790"/>
<dbReference type="PROSITE" id="PS00455">
    <property type="entry name" value="AMP_BINDING"/>
    <property type="match status" value="1"/>
</dbReference>
<dbReference type="GO" id="GO:0016874">
    <property type="term" value="F:ligase activity"/>
    <property type="evidence" value="ECO:0007669"/>
    <property type="project" value="UniProtKB-KW"/>
</dbReference>
<evidence type="ECO:0000256" key="1">
    <source>
        <dbReference type="ARBA" id="ARBA00006432"/>
    </source>
</evidence>
<reference evidence="4 5" key="1">
    <citation type="submission" date="2020-02" db="EMBL/GenBank/DDBJ databases">
        <title>complete genome sequence of Rhodobacteraceae bacterium.</title>
        <authorList>
            <person name="Park J."/>
            <person name="Kim Y.-S."/>
            <person name="Kim K.-H."/>
        </authorList>
    </citation>
    <scope>NUCLEOTIDE SEQUENCE [LARGE SCALE GENOMIC DNA]</scope>
    <source>
        <strain evidence="4 5">RR4-56</strain>
    </source>
</reference>
<dbReference type="SUPFAM" id="SSF56801">
    <property type="entry name" value="Acetyl-CoA synthetase-like"/>
    <property type="match status" value="1"/>
</dbReference>
<dbReference type="InterPro" id="IPR042099">
    <property type="entry name" value="ANL_N_sf"/>
</dbReference>
<gene>
    <name evidence="4" type="ORF">G5B40_18790</name>
</gene>
<dbReference type="PANTHER" id="PTHR22754">
    <property type="entry name" value="DISCO-INTERACTING PROTEIN 2 DIP2 -RELATED"/>
    <property type="match status" value="1"/>
</dbReference>
<evidence type="ECO:0000313" key="5">
    <source>
        <dbReference type="Proteomes" id="UP000503336"/>
    </source>
</evidence>
<evidence type="ECO:0000259" key="3">
    <source>
        <dbReference type="Pfam" id="PF00501"/>
    </source>
</evidence>
<dbReference type="Gene3D" id="3.40.50.12780">
    <property type="entry name" value="N-terminal domain of ligase-like"/>
    <property type="match status" value="1"/>
</dbReference>
<dbReference type="AlphaFoldDB" id="A0A7M3T5M7"/>
<dbReference type="GO" id="GO:0006633">
    <property type="term" value="P:fatty acid biosynthetic process"/>
    <property type="evidence" value="ECO:0007669"/>
    <property type="project" value="TreeGrafter"/>
</dbReference>
<dbReference type="CDD" id="cd05931">
    <property type="entry name" value="FAAL"/>
    <property type="match status" value="1"/>
</dbReference>
<dbReference type="GO" id="GO:0070566">
    <property type="term" value="F:adenylyltransferase activity"/>
    <property type="evidence" value="ECO:0007669"/>
    <property type="project" value="TreeGrafter"/>
</dbReference>
<feature type="domain" description="AMP-dependent synthetase/ligase" evidence="3">
    <location>
        <begin position="52"/>
        <end position="429"/>
    </location>
</feature>
<sequence>MQVAAKISAPAPTISGVEFRPANFANFAEALSYAATGATGFTYYNSRGEVSEVLTYRRLQEEAAETATRLLALGLTRGDRVAILAETEADFARAFSGAMLAGLVPAPLPLPVAFSAREAYNDQLRRIVAVAGARAVITPAEYENWVAEAMRDVGLLFCGRLGDLPTAEGAPPPHPTLRPDDLAYLQFSSGTTGSPKGVAVTHRSMMANLNAIAEHGLKLRAGDRGVSWLPLYHDMGLVGCFLTPIATQFSADYIATKDFIRRPLLWLELIDRNRATVTFGPTLGYDLAHRRARGRAPEGLDLSSWRVAGIGADMVKAPVIRAFAETFAAAGFDPDAFTPSYGMAETTLALSFAPLGQGLRTARLDLDALERQLIAKPAVAGGKARDFALCGPPLPDHAMEIRDETGKRLPDGRVGRIFAAGPSLMREYFGDPAQTAACLSDGWLDTGDLGYLTTGEHAGQIVITGRAKDLMIVNGRNIWPQDLEWTVETRVEHAREGGVAAFSTTVDDSGPKIEEEIVVVVECRLRDPAGRESLRAEIHGAVRESHGVDARIAFAKNGELPSTSSGKLSRAKARLMYLDGLFDLPASSPPQTPPA</sequence>
<dbReference type="InterPro" id="IPR045851">
    <property type="entry name" value="AMP-bd_C_sf"/>
</dbReference>
<dbReference type="GO" id="GO:0005886">
    <property type="term" value="C:plasma membrane"/>
    <property type="evidence" value="ECO:0007669"/>
    <property type="project" value="TreeGrafter"/>
</dbReference>
<proteinExistence type="inferred from homology"/>
<dbReference type="Proteomes" id="UP000503336">
    <property type="component" value="Chromosome"/>
</dbReference>
<protein>
    <submittedName>
        <fullName evidence="4">Fatty acyl-AMP ligase</fullName>
    </submittedName>
</protein>
<dbReference type="PANTHER" id="PTHR22754:SF32">
    <property type="entry name" value="DISCO-INTERACTING PROTEIN 2"/>
    <property type="match status" value="1"/>
</dbReference>
<comment type="similarity">
    <text evidence="1">Belongs to the ATP-dependent AMP-binding enzyme family.</text>
</comment>
<keyword evidence="2 4" id="KW-0436">Ligase</keyword>
<dbReference type="InterPro" id="IPR020845">
    <property type="entry name" value="AMP-binding_CS"/>
</dbReference>
<name>A0A7M3T5M7_9RHOB</name>
<evidence type="ECO:0000256" key="2">
    <source>
        <dbReference type="ARBA" id="ARBA00022598"/>
    </source>
</evidence>
<dbReference type="InterPro" id="IPR040097">
    <property type="entry name" value="FAAL/FAAC"/>
</dbReference>
<dbReference type="InterPro" id="IPR000873">
    <property type="entry name" value="AMP-dep_synth/lig_dom"/>
</dbReference>
<dbReference type="EMBL" id="CP049056">
    <property type="protein sequence ID" value="QIE57308.1"/>
    <property type="molecule type" value="Genomic_DNA"/>
</dbReference>
<accession>A0A7M3T5M7</accession>
<keyword evidence="5" id="KW-1185">Reference proteome</keyword>
<dbReference type="Gene3D" id="3.30.300.30">
    <property type="match status" value="1"/>
</dbReference>